<gene>
    <name evidence="4" type="ORF">ASZ90_011679</name>
    <name evidence="3" type="ORF">ASZ90_012722</name>
    <name evidence="2" type="ORF">ASZ90_012949</name>
    <name evidence="1" type="ORF">ASZ90_014085</name>
</gene>
<evidence type="ECO:0000313" key="4">
    <source>
        <dbReference type="EMBL" id="KUG18607.1"/>
    </source>
</evidence>
<accession>A0A0W8F903</accession>
<protein>
    <submittedName>
        <fullName evidence="2">Uncharacterized protein</fullName>
    </submittedName>
</protein>
<dbReference type="EMBL" id="LNQE01001372">
    <property type="protein sequence ID" value="KUG18607.1"/>
    <property type="molecule type" value="Genomic_DNA"/>
</dbReference>
<evidence type="ECO:0000313" key="2">
    <source>
        <dbReference type="EMBL" id="KUG17349.1"/>
    </source>
</evidence>
<dbReference type="EMBL" id="LNQE01001447">
    <property type="protein sequence ID" value="KUG17349.1"/>
    <property type="molecule type" value="Genomic_DNA"/>
</dbReference>
<dbReference type="AlphaFoldDB" id="A0A0W8F903"/>
<comment type="caution">
    <text evidence="2">The sequence shown here is derived from an EMBL/GenBank/DDBJ whole genome shotgun (WGS) entry which is preliminary data.</text>
</comment>
<proteinExistence type="predicted"/>
<evidence type="ECO:0000313" key="1">
    <source>
        <dbReference type="EMBL" id="KUG16234.1"/>
    </source>
</evidence>
<sequence>MKDEHLTDKVAAIVDAFYGMSDSSRKKALLRALEDISVNKPDQKRSSDGGG</sequence>
<organism evidence="2">
    <name type="scientific">hydrocarbon metagenome</name>
    <dbReference type="NCBI Taxonomy" id="938273"/>
    <lineage>
        <taxon>unclassified sequences</taxon>
        <taxon>metagenomes</taxon>
        <taxon>ecological metagenomes</taxon>
    </lineage>
</organism>
<dbReference type="EMBL" id="LNQE01001433">
    <property type="protein sequence ID" value="KUG17550.1"/>
    <property type="molecule type" value="Genomic_DNA"/>
</dbReference>
<evidence type="ECO:0000313" key="3">
    <source>
        <dbReference type="EMBL" id="KUG17550.1"/>
    </source>
</evidence>
<name>A0A0W8F903_9ZZZZ</name>
<dbReference type="EMBL" id="LNQE01001506">
    <property type="protein sequence ID" value="KUG16234.1"/>
    <property type="molecule type" value="Genomic_DNA"/>
</dbReference>
<reference evidence="2" key="1">
    <citation type="journal article" date="2015" name="Proc. Natl. Acad. Sci. U.S.A.">
        <title>Networks of energetic and metabolic interactions define dynamics in microbial communities.</title>
        <authorList>
            <person name="Embree M."/>
            <person name="Liu J.K."/>
            <person name="Al-Bassam M.M."/>
            <person name="Zengler K."/>
        </authorList>
    </citation>
    <scope>NUCLEOTIDE SEQUENCE</scope>
</reference>